<accession>A0ABY3RQ23</accession>
<evidence type="ECO:0000313" key="2">
    <source>
        <dbReference type="Proteomes" id="UP001199642"/>
    </source>
</evidence>
<keyword evidence="2" id="KW-1185">Reference proteome</keyword>
<organism evidence="1 2">
    <name type="scientific">Microbacterium resistens</name>
    <dbReference type="NCBI Taxonomy" id="156977"/>
    <lineage>
        <taxon>Bacteria</taxon>
        <taxon>Bacillati</taxon>
        <taxon>Actinomycetota</taxon>
        <taxon>Actinomycetes</taxon>
        <taxon>Micrococcales</taxon>
        <taxon>Microbacteriaceae</taxon>
        <taxon>Microbacterium</taxon>
    </lineage>
</organism>
<name>A0ABY3RQ23_9MICO</name>
<reference evidence="1 2" key="1">
    <citation type="submission" date="2023-01" db="EMBL/GenBank/DDBJ databases">
        <title>Characterization of estradiol degrading bacteria Microbacterium sp. MZT7 and reveal degrading genes through genome analysis.</title>
        <authorList>
            <person name="Hao P."/>
            <person name="Gao Y."/>
        </authorList>
    </citation>
    <scope>NUCLEOTIDE SEQUENCE [LARGE SCALE GENOMIC DNA]</scope>
    <source>
        <strain evidence="1 2">MZT7</strain>
    </source>
</reference>
<dbReference type="EMBL" id="CP082781">
    <property type="protein sequence ID" value="UGS24976.1"/>
    <property type="molecule type" value="Genomic_DNA"/>
</dbReference>
<evidence type="ECO:0000313" key="1">
    <source>
        <dbReference type="EMBL" id="UGS24976.1"/>
    </source>
</evidence>
<dbReference type="RefSeq" id="WP_231818850.1">
    <property type="nucleotide sequence ID" value="NZ_CP082781.1"/>
</dbReference>
<proteinExistence type="predicted"/>
<dbReference type="Proteomes" id="UP001199642">
    <property type="component" value="Chromosome"/>
</dbReference>
<protein>
    <submittedName>
        <fullName evidence="1">Uncharacterized protein</fullName>
    </submittedName>
</protein>
<sequence length="139" mass="15717">MVWLVVTAESRAWRRAHLQGRTDRDRFDVERQDHLVVPDDNAGLHPPGTMGAVSVELGVPYTGWPVRSGADYEFGLDRLSSELIAEIEAWAREFNAQFDDERGWTSPVAELMHLREGRELVDKLRGELGDGFSVKLITL</sequence>
<gene>
    <name evidence="1" type="ORF">K8F61_09650</name>
</gene>